<sequence length="62" mass="7186">MRFPIEDDVEYNTIAGYVLEELKHLPDVGESFSRNGWTFEIVDLDGRRIDKLLVSSQQQDAE</sequence>
<organism evidence="2">
    <name type="scientific">Brucella anthropi</name>
    <name type="common">Ochrobactrum anthropi</name>
    <dbReference type="NCBI Taxonomy" id="529"/>
    <lineage>
        <taxon>Bacteria</taxon>
        <taxon>Pseudomonadati</taxon>
        <taxon>Pseudomonadota</taxon>
        <taxon>Alphaproteobacteria</taxon>
        <taxon>Hyphomicrobiales</taxon>
        <taxon>Brucellaceae</taxon>
        <taxon>Brucella/Ochrobactrum group</taxon>
        <taxon>Brucella</taxon>
    </lineage>
</organism>
<evidence type="ECO:0000259" key="1">
    <source>
        <dbReference type="SMART" id="SM01091"/>
    </source>
</evidence>
<evidence type="ECO:0000313" key="2">
    <source>
        <dbReference type="EMBL" id="KYB45698.1"/>
    </source>
</evidence>
<dbReference type="EMBL" id="LUAY01003281">
    <property type="protein sequence ID" value="KYB45698.1"/>
    <property type="molecule type" value="Genomic_DNA"/>
</dbReference>
<dbReference type="InterPro" id="IPR016169">
    <property type="entry name" value="FAD-bd_PCMH_sub2"/>
</dbReference>
<dbReference type="SMART" id="SM01091">
    <property type="entry name" value="CorC_HlyC"/>
    <property type="match status" value="1"/>
</dbReference>
<dbReference type="AlphaFoldDB" id="A0A656Z5Y2"/>
<dbReference type="Gene3D" id="3.30.465.10">
    <property type="match status" value="1"/>
</dbReference>
<proteinExistence type="predicted"/>
<dbReference type="SUPFAM" id="SSF56176">
    <property type="entry name" value="FAD-binding/transporter-associated domain-like"/>
    <property type="match status" value="1"/>
</dbReference>
<protein>
    <recommendedName>
        <fullName evidence="1">Transporter-associated domain-containing protein</fullName>
    </recommendedName>
</protein>
<accession>A0A656Z5Y2</accession>
<dbReference type="InterPro" id="IPR036318">
    <property type="entry name" value="FAD-bd_PCMH-like_sf"/>
</dbReference>
<dbReference type="InterPro" id="IPR005170">
    <property type="entry name" value="Transptr-assoc_dom"/>
</dbReference>
<dbReference type="Pfam" id="PF03471">
    <property type="entry name" value="CorC_HlyC"/>
    <property type="match status" value="1"/>
</dbReference>
<gene>
    <name evidence="2" type="ORF">AB664_35340</name>
</gene>
<name>A0A656Z5Y2_BRUAN</name>
<comment type="caution">
    <text evidence="2">The sequence shown here is derived from an EMBL/GenBank/DDBJ whole genome shotgun (WGS) entry which is preliminary data.</text>
</comment>
<reference evidence="2" key="1">
    <citation type="submission" date="2016-02" db="EMBL/GenBank/DDBJ databases">
        <title>Genomic sequences of Ochrobactrum anthropi.</title>
        <authorList>
            <person name="Chudasama K.S."/>
            <person name="Thaker V.S."/>
        </authorList>
    </citation>
    <scope>NUCLEOTIDE SEQUENCE [LARGE SCALE GENOMIC DNA]</scope>
    <source>
        <strain evidence="2">SUBG007</strain>
    </source>
</reference>
<feature type="domain" description="Transporter-associated" evidence="1">
    <location>
        <begin position="2"/>
        <end position="58"/>
    </location>
</feature>
<dbReference type="GO" id="GO:0050660">
    <property type="term" value="F:flavin adenine dinucleotide binding"/>
    <property type="evidence" value="ECO:0007669"/>
    <property type="project" value="InterPro"/>
</dbReference>